<dbReference type="PANTHER" id="PTHR30203">
    <property type="entry name" value="OUTER MEMBRANE CATION EFFLUX PROTEIN"/>
    <property type="match status" value="1"/>
</dbReference>
<proteinExistence type="inferred from homology"/>
<comment type="caution">
    <text evidence="3">The sequence shown here is derived from an EMBL/GenBank/DDBJ whole genome shotgun (WGS) entry which is preliminary data.</text>
</comment>
<dbReference type="Gene3D" id="1.20.1600.10">
    <property type="entry name" value="Outer membrane efflux proteins (OEP)"/>
    <property type="match status" value="1"/>
</dbReference>
<dbReference type="InterPro" id="IPR010131">
    <property type="entry name" value="MdtP/NodT-like"/>
</dbReference>
<evidence type="ECO:0000313" key="4">
    <source>
        <dbReference type="Proteomes" id="UP000266568"/>
    </source>
</evidence>
<dbReference type="EMBL" id="QXDC01000002">
    <property type="protein sequence ID" value="RIA46807.1"/>
    <property type="molecule type" value="Genomic_DNA"/>
</dbReference>
<name>A0A397PI29_9SPHN</name>
<dbReference type="GO" id="GO:0005886">
    <property type="term" value="C:plasma membrane"/>
    <property type="evidence" value="ECO:0007669"/>
    <property type="project" value="UniProtKB-SubCell"/>
</dbReference>
<dbReference type="PANTHER" id="PTHR30203:SF32">
    <property type="entry name" value="CATION EFFLUX SYSTEM PROTEIN CUSC"/>
    <property type="match status" value="1"/>
</dbReference>
<reference evidence="3 4" key="1">
    <citation type="submission" date="2018-08" db="EMBL/GenBank/DDBJ databases">
        <title>Genomic Encyclopedia of Type Strains, Phase IV (KMG-IV): sequencing the most valuable type-strain genomes for metagenomic binning, comparative biology and taxonomic classification.</title>
        <authorList>
            <person name="Goeker M."/>
        </authorList>
    </citation>
    <scope>NUCLEOTIDE SEQUENCE [LARGE SCALE GENOMIC DNA]</scope>
    <source>
        <strain evidence="3 4">DSM 25527</strain>
    </source>
</reference>
<dbReference type="RefSeq" id="WP_119034862.1">
    <property type="nucleotide sequence ID" value="NZ_QXDC01000002.1"/>
</dbReference>
<keyword evidence="2" id="KW-0449">Lipoprotein</keyword>
<evidence type="ECO:0000256" key="2">
    <source>
        <dbReference type="RuleBase" id="RU362097"/>
    </source>
</evidence>
<sequence>MMRRAALFLTCTALGACSMAPHYERPATPVPPSWPVGDAYLAAQEAALPSVTYDQVFRDARLQQLIEQALVNNRDLRVAAANIASARAQYRIQRAGILPQIDASAGATFRGGDGATGPDESYSADIGATGFELDLFGRLRSLSDAALNQYFATEAAARATRLALVGDIANAWLFYAADQSLLRIAQDTVANAGRSVELTRARLDGGIAPRTDLRQAELVLAQAQSDLAEQTTALAQDVNALQLLVGAPIDTALLPASIDEAAPTLAALPAGLDSSILLRRPDVVQAEYQLRAANAEIGAARAAMFPRISLTGLLGFASNALGSLFDNGAFSYSGSPGITYPIFRGGAGRAGVAQSEADRDAALATYEKAIQTAFQEVSDALARRGTIADQEHAQEQLVASATDNYQLSDARYRGGIDSFLQSLDAQRSLYNARRSLIATELTKATNLVTLYRVLGGDSSLEATNDGPQQTAVAE</sequence>
<dbReference type="InterPro" id="IPR003423">
    <property type="entry name" value="OMP_efflux"/>
</dbReference>
<dbReference type="SUPFAM" id="SSF56954">
    <property type="entry name" value="Outer membrane efflux proteins (OEP)"/>
    <property type="match status" value="1"/>
</dbReference>
<dbReference type="GO" id="GO:0015562">
    <property type="term" value="F:efflux transmembrane transporter activity"/>
    <property type="evidence" value="ECO:0007669"/>
    <property type="project" value="InterPro"/>
</dbReference>
<comment type="subcellular location">
    <subcellularLocation>
        <location evidence="2">Cell membrane</location>
        <topology evidence="2">Lipid-anchor</topology>
    </subcellularLocation>
</comment>
<keyword evidence="2" id="KW-0812">Transmembrane</keyword>
<evidence type="ECO:0000313" key="3">
    <source>
        <dbReference type="EMBL" id="RIA46807.1"/>
    </source>
</evidence>
<gene>
    <name evidence="3" type="ORF">DFR49_1367</name>
</gene>
<organism evidence="3 4">
    <name type="scientific">Hephaestia caeni</name>
    <dbReference type="NCBI Taxonomy" id="645617"/>
    <lineage>
        <taxon>Bacteria</taxon>
        <taxon>Pseudomonadati</taxon>
        <taxon>Pseudomonadota</taxon>
        <taxon>Alphaproteobacteria</taxon>
        <taxon>Sphingomonadales</taxon>
        <taxon>Sphingomonadaceae</taxon>
        <taxon>Hephaestia</taxon>
    </lineage>
</organism>
<keyword evidence="2" id="KW-0564">Palmitate</keyword>
<keyword evidence="4" id="KW-1185">Reference proteome</keyword>
<dbReference type="AlphaFoldDB" id="A0A397PI29"/>
<dbReference type="Pfam" id="PF02321">
    <property type="entry name" value="OEP"/>
    <property type="match status" value="2"/>
</dbReference>
<comment type="similarity">
    <text evidence="1 2">Belongs to the outer membrane factor (OMF) (TC 1.B.17) family.</text>
</comment>
<dbReference type="NCBIfam" id="TIGR01845">
    <property type="entry name" value="outer_NodT"/>
    <property type="match status" value="1"/>
</dbReference>
<dbReference type="OrthoDB" id="7181739at2"/>
<dbReference type="PROSITE" id="PS51257">
    <property type="entry name" value="PROKAR_LIPOPROTEIN"/>
    <property type="match status" value="1"/>
</dbReference>
<protein>
    <submittedName>
        <fullName evidence="3">Multidrug efflux system outer membrane protein</fullName>
    </submittedName>
</protein>
<keyword evidence="2" id="KW-1134">Transmembrane beta strand</keyword>
<evidence type="ECO:0000256" key="1">
    <source>
        <dbReference type="ARBA" id="ARBA00007613"/>
    </source>
</evidence>
<dbReference type="Proteomes" id="UP000266568">
    <property type="component" value="Unassembled WGS sequence"/>
</dbReference>
<dbReference type="Gene3D" id="2.20.200.10">
    <property type="entry name" value="Outer membrane efflux proteins (OEP)"/>
    <property type="match status" value="1"/>
</dbReference>
<accession>A0A397PI29</accession>
<keyword evidence="2" id="KW-0472">Membrane</keyword>